<feature type="transmembrane region" description="Helical" evidence="6">
    <location>
        <begin position="134"/>
        <end position="153"/>
    </location>
</feature>
<feature type="transmembrane region" description="Helical" evidence="6">
    <location>
        <begin position="220"/>
        <end position="243"/>
    </location>
</feature>
<feature type="transmembrane region" description="Helical" evidence="6">
    <location>
        <begin position="195"/>
        <end position="214"/>
    </location>
</feature>
<dbReference type="SUPFAM" id="SSF103481">
    <property type="entry name" value="Multidrug resistance efflux transporter EmrE"/>
    <property type="match status" value="2"/>
</dbReference>
<dbReference type="AlphaFoldDB" id="A0A1M6HGT0"/>
<dbReference type="InterPro" id="IPR000620">
    <property type="entry name" value="EamA_dom"/>
</dbReference>
<feature type="transmembrane region" description="Helical" evidence="6">
    <location>
        <begin position="255"/>
        <end position="274"/>
    </location>
</feature>
<dbReference type="Pfam" id="PF00892">
    <property type="entry name" value="EamA"/>
    <property type="match status" value="2"/>
</dbReference>
<dbReference type="GO" id="GO:0016020">
    <property type="term" value="C:membrane"/>
    <property type="evidence" value="ECO:0007669"/>
    <property type="project" value="UniProtKB-SubCell"/>
</dbReference>
<protein>
    <submittedName>
        <fullName evidence="8">Uncharacterized membrane protein</fullName>
    </submittedName>
</protein>
<dbReference type="Proteomes" id="UP000183982">
    <property type="component" value="Unassembled WGS sequence"/>
</dbReference>
<evidence type="ECO:0000313" key="8">
    <source>
        <dbReference type="EMBL" id="SHJ21403.1"/>
    </source>
</evidence>
<keyword evidence="3 6" id="KW-0812">Transmembrane</keyword>
<feature type="transmembrane region" description="Helical" evidence="6">
    <location>
        <begin position="78"/>
        <end position="98"/>
    </location>
</feature>
<reference evidence="9" key="1">
    <citation type="submission" date="2016-11" db="EMBL/GenBank/DDBJ databases">
        <authorList>
            <person name="Varghese N."/>
            <person name="Submissions S."/>
        </authorList>
    </citation>
    <scope>NUCLEOTIDE SEQUENCE [LARGE SCALE GENOMIC DNA]</scope>
    <source>
        <strain evidence="9">DSM 100564</strain>
    </source>
</reference>
<dbReference type="InterPro" id="IPR037185">
    <property type="entry name" value="EmrE-like"/>
</dbReference>
<feature type="transmembrane region" description="Helical" evidence="6">
    <location>
        <begin position="110"/>
        <end position="127"/>
    </location>
</feature>
<dbReference type="STRING" id="1470563.SAMN05444000_10648"/>
<name>A0A1M6HGT0_9RHOB</name>
<proteinExistence type="inferred from homology"/>
<feature type="transmembrane region" description="Helical" evidence="6">
    <location>
        <begin position="280"/>
        <end position="297"/>
    </location>
</feature>
<evidence type="ECO:0000256" key="2">
    <source>
        <dbReference type="ARBA" id="ARBA00007362"/>
    </source>
</evidence>
<dbReference type="InterPro" id="IPR050638">
    <property type="entry name" value="AA-Vitamin_Transporters"/>
</dbReference>
<keyword evidence="4 6" id="KW-1133">Transmembrane helix</keyword>
<comment type="similarity">
    <text evidence="2">Belongs to the EamA transporter family.</text>
</comment>
<comment type="subcellular location">
    <subcellularLocation>
        <location evidence="1">Membrane</location>
        <topology evidence="1">Multi-pass membrane protein</topology>
    </subcellularLocation>
</comment>
<organism evidence="8 9">
    <name type="scientific">Shimia gijangensis</name>
    <dbReference type="NCBI Taxonomy" id="1470563"/>
    <lineage>
        <taxon>Bacteria</taxon>
        <taxon>Pseudomonadati</taxon>
        <taxon>Pseudomonadota</taxon>
        <taxon>Alphaproteobacteria</taxon>
        <taxon>Rhodobacterales</taxon>
        <taxon>Roseobacteraceae</taxon>
    </lineage>
</organism>
<accession>A0A1M6HGT0</accession>
<evidence type="ECO:0000256" key="3">
    <source>
        <dbReference type="ARBA" id="ARBA00022692"/>
    </source>
</evidence>
<dbReference type="PANTHER" id="PTHR32322">
    <property type="entry name" value="INNER MEMBRANE TRANSPORTER"/>
    <property type="match status" value="1"/>
</dbReference>
<feature type="domain" description="EamA" evidence="7">
    <location>
        <begin position="18"/>
        <end position="151"/>
    </location>
</feature>
<evidence type="ECO:0000256" key="1">
    <source>
        <dbReference type="ARBA" id="ARBA00004141"/>
    </source>
</evidence>
<evidence type="ECO:0000256" key="4">
    <source>
        <dbReference type="ARBA" id="ARBA00022989"/>
    </source>
</evidence>
<feature type="domain" description="EamA" evidence="7">
    <location>
        <begin position="162"/>
        <end position="297"/>
    </location>
</feature>
<evidence type="ECO:0000259" key="7">
    <source>
        <dbReference type="Pfam" id="PF00892"/>
    </source>
</evidence>
<keyword evidence="5 6" id="KW-0472">Membrane</keyword>
<evidence type="ECO:0000256" key="5">
    <source>
        <dbReference type="ARBA" id="ARBA00023136"/>
    </source>
</evidence>
<dbReference type="EMBL" id="FQZQ01000006">
    <property type="protein sequence ID" value="SHJ21403.1"/>
    <property type="molecule type" value="Genomic_DNA"/>
</dbReference>
<gene>
    <name evidence="8" type="ORF">SAMN05444000_10648</name>
</gene>
<evidence type="ECO:0000256" key="6">
    <source>
        <dbReference type="SAM" id="Phobius"/>
    </source>
</evidence>
<evidence type="ECO:0000313" key="9">
    <source>
        <dbReference type="Proteomes" id="UP000183982"/>
    </source>
</evidence>
<dbReference type="PANTHER" id="PTHR32322:SF2">
    <property type="entry name" value="EAMA DOMAIN-CONTAINING PROTEIN"/>
    <property type="match status" value="1"/>
</dbReference>
<feature type="transmembrane region" description="Helical" evidence="6">
    <location>
        <begin position="165"/>
        <end position="183"/>
    </location>
</feature>
<feature type="transmembrane region" description="Helical" evidence="6">
    <location>
        <begin position="43"/>
        <end position="66"/>
    </location>
</feature>
<sequence length="300" mass="32627">MKSGASDAMERKSHMDTFGASALILFAITLAFNQVVIKVTNGGFSPVFLVAIRSVIAGLAVAGWMAWRGKPFEYKWSVAWPGILIGVIFSIEFISLYIALDLTDVSRVSVIFYSMPVWLALAAHVLLPGERLTFVRLIGLGLAMTGVAVALLDRQSGAANIWGDILALMAAIGWAAIALLLRITPLSKTNPETQLMWQLIVSAIVLSAITPWFGEILRDPAIIHVLGLLFQAIGVVAIGYLVWFWMLSIYPTSSVASFSFLSPVFSVLFGWWILGEKVGPSIWIALALVAFGLFLINRKA</sequence>
<keyword evidence="9" id="KW-1185">Reference proteome</keyword>